<gene>
    <name evidence="2" type="ORF">C8A03DRAFT_11357</name>
</gene>
<name>A0AAN7HH59_9PEZI</name>
<evidence type="ECO:0000313" key="2">
    <source>
        <dbReference type="EMBL" id="KAK4242448.1"/>
    </source>
</evidence>
<dbReference type="Gene3D" id="3.90.1590.10">
    <property type="entry name" value="glutathione-dependent formaldehyde- activating enzyme (gfa)"/>
    <property type="match status" value="1"/>
</dbReference>
<dbReference type="Proteomes" id="UP001303760">
    <property type="component" value="Unassembled WGS sequence"/>
</dbReference>
<dbReference type="EMBL" id="MU860008">
    <property type="protein sequence ID" value="KAK4242448.1"/>
    <property type="molecule type" value="Genomic_DNA"/>
</dbReference>
<protein>
    <recommendedName>
        <fullName evidence="4">CENP-V/GFA domain-containing protein</fullName>
    </recommendedName>
</protein>
<reference evidence="2" key="1">
    <citation type="journal article" date="2023" name="Mol. Phylogenet. Evol.">
        <title>Genome-scale phylogeny and comparative genomics of the fungal order Sordariales.</title>
        <authorList>
            <person name="Hensen N."/>
            <person name="Bonometti L."/>
            <person name="Westerberg I."/>
            <person name="Brannstrom I.O."/>
            <person name="Guillou S."/>
            <person name="Cros-Aarteil S."/>
            <person name="Calhoun S."/>
            <person name="Haridas S."/>
            <person name="Kuo A."/>
            <person name="Mondo S."/>
            <person name="Pangilinan J."/>
            <person name="Riley R."/>
            <person name="LaButti K."/>
            <person name="Andreopoulos B."/>
            <person name="Lipzen A."/>
            <person name="Chen C."/>
            <person name="Yan M."/>
            <person name="Daum C."/>
            <person name="Ng V."/>
            <person name="Clum A."/>
            <person name="Steindorff A."/>
            <person name="Ohm R.A."/>
            <person name="Martin F."/>
            <person name="Silar P."/>
            <person name="Natvig D.O."/>
            <person name="Lalanne C."/>
            <person name="Gautier V."/>
            <person name="Ament-Velasquez S.L."/>
            <person name="Kruys A."/>
            <person name="Hutchinson M.I."/>
            <person name="Powell A.J."/>
            <person name="Barry K."/>
            <person name="Miller A.N."/>
            <person name="Grigoriev I.V."/>
            <person name="Debuchy R."/>
            <person name="Gladieux P."/>
            <person name="Hiltunen Thoren M."/>
            <person name="Johannesson H."/>
        </authorList>
    </citation>
    <scope>NUCLEOTIDE SEQUENCE</scope>
    <source>
        <strain evidence="2">CBS 532.94</strain>
    </source>
</reference>
<sequence>MNIERILRGGCTCGRNRYIIQFPRDTDTAAQVTQVLFHSHPSRRSSQATATPYLRVPLPWYYSTTLPLFPDETNSQIHRVYVPPHAQHTMRHFCGFCGTPLSFWSEEPRTEADFIHLALGSLSPRSLADLEADGKEVRVGNENQGEERMRETVVARAQGTVSAPLDKSEMRDAPPGLDTHTGGVKLGTFRTSMGWGSDRSGAVRVEWEVVEWSDDDTAENPLKRKLNEVEGAAGFGDMKGAEH</sequence>
<keyword evidence="3" id="KW-1185">Reference proteome</keyword>
<organism evidence="2 3">
    <name type="scientific">Achaetomium macrosporum</name>
    <dbReference type="NCBI Taxonomy" id="79813"/>
    <lineage>
        <taxon>Eukaryota</taxon>
        <taxon>Fungi</taxon>
        <taxon>Dikarya</taxon>
        <taxon>Ascomycota</taxon>
        <taxon>Pezizomycotina</taxon>
        <taxon>Sordariomycetes</taxon>
        <taxon>Sordariomycetidae</taxon>
        <taxon>Sordariales</taxon>
        <taxon>Chaetomiaceae</taxon>
        <taxon>Achaetomium</taxon>
    </lineage>
</organism>
<proteinExistence type="predicted"/>
<accession>A0AAN7HH59</accession>
<evidence type="ECO:0000313" key="3">
    <source>
        <dbReference type="Proteomes" id="UP001303760"/>
    </source>
</evidence>
<reference evidence="2" key="2">
    <citation type="submission" date="2023-05" db="EMBL/GenBank/DDBJ databases">
        <authorList>
            <consortium name="Lawrence Berkeley National Laboratory"/>
            <person name="Steindorff A."/>
            <person name="Hensen N."/>
            <person name="Bonometti L."/>
            <person name="Westerberg I."/>
            <person name="Brannstrom I.O."/>
            <person name="Guillou S."/>
            <person name="Cros-Aarteil S."/>
            <person name="Calhoun S."/>
            <person name="Haridas S."/>
            <person name="Kuo A."/>
            <person name="Mondo S."/>
            <person name="Pangilinan J."/>
            <person name="Riley R."/>
            <person name="Labutti K."/>
            <person name="Andreopoulos B."/>
            <person name="Lipzen A."/>
            <person name="Chen C."/>
            <person name="Yanf M."/>
            <person name="Daum C."/>
            <person name="Ng V."/>
            <person name="Clum A."/>
            <person name="Ohm R."/>
            <person name="Martin F."/>
            <person name="Silar P."/>
            <person name="Natvig D."/>
            <person name="Lalanne C."/>
            <person name="Gautier V."/>
            <person name="Ament-Velasquez S.L."/>
            <person name="Kruys A."/>
            <person name="Hutchinson M.I."/>
            <person name="Powell A.J."/>
            <person name="Barry K."/>
            <person name="Miller A.N."/>
            <person name="Grigoriev I.V."/>
            <person name="Debuchy R."/>
            <person name="Gladieux P."/>
            <person name="Thoren M.H."/>
            <person name="Johannesson H."/>
        </authorList>
    </citation>
    <scope>NUCLEOTIDE SEQUENCE</scope>
    <source>
        <strain evidence="2">CBS 532.94</strain>
    </source>
</reference>
<dbReference type="AlphaFoldDB" id="A0AAN7HH59"/>
<feature type="region of interest" description="Disordered" evidence="1">
    <location>
        <begin position="166"/>
        <end position="185"/>
    </location>
</feature>
<evidence type="ECO:0008006" key="4">
    <source>
        <dbReference type="Google" id="ProtNLM"/>
    </source>
</evidence>
<evidence type="ECO:0000256" key="1">
    <source>
        <dbReference type="SAM" id="MobiDB-lite"/>
    </source>
</evidence>
<comment type="caution">
    <text evidence="2">The sequence shown here is derived from an EMBL/GenBank/DDBJ whole genome shotgun (WGS) entry which is preliminary data.</text>
</comment>